<dbReference type="Pfam" id="PF13646">
    <property type="entry name" value="HEAT_2"/>
    <property type="match status" value="1"/>
</dbReference>
<dbReference type="InterPro" id="IPR011989">
    <property type="entry name" value="ARM-like"/>
</dbReference>
<organism evidence="1 2">
    <name type="scientific">Roseiconus nitratireducens</name>
    <dbReference type="NCBI Taxonomy" id="2605748"/>
    <lineage>
        <taxon>Bacteria</taxon>
        <taxon>Pseudomonadati</taxon>
        <taxon>Planctomycetota</taxon>
        <taxon>Planctomycetia</taxon>
        <taxon>Pirellulales</taxon>
        <taxon>Pirellulaceae</taxon>
        <taxon>Roseiconus</taxon>
    </lineage>
</organism>
<dbReference type="EMBL" id="VWOX01000011">
    <property type="protein sequence ID" value="KAA5541011.1"/>
    <property type="molecule type" value="Genomic_DNA"/>
</dbReference>
<reference evidence="1 2" key="1">
    <citation type="submission" date="2019-08" db="EMBL/GenBank/DDBJ databases">
        <authorList>
            <person name="Dhanesh K."/>
            <person name="Kumar G."/>
            <person name="Sasikala C."/>
            <person name="Venkata Ramana C."/>
        </authorList>
    </citation>
    <scope>NUCLEOTIDE SEQUENCE [LARGE SCALE GENOMIC DNA]</scope>
    <source>
        <strain evidence="1 2">JC645</strain>
    </source>
</reference>
<accession>A0A5M6D0K9</accession>
<dbReference type="Pfam" id="PF03130">
    <property type="entry name" value="HEAT_PBS"/>
    <property type="match status" value="1"/>
</dbReference>
<evidence type="ECO:0000313" key="1">
    <source>
        <dbReference type="EMBL" id="KAA5541011.1"/>
    </source>
</evidence>
<dbReference type="RefSeq" id="WP_150078055.1">
    <property type="nucleotide sequence ID" value="NZ_VWOX01000011.1"/>
</dbReference>
<dbReference type="AlphaFoldDB" id="A0A5M6D0K9"/>
<dbReference type="SUPFAM" id="SSF48371">
    <property type="entry name" value="ARM repeat"/>
    <property type="match status" value="1"/>
</dbReference>
<proteinExistence type="predicted"/>
<sequence>MMIARGISVRSAATGFAGSRFTVQRLTGPLFHGVLRTVVGLALLLPSLVVFAEAPEGQPQATATEPANFLDPGDASPPTIAGRTLEDWGNLLESDNRTARLRAIRSVGYFGAPAAETLHQALEHSDPAVRYLAATHLGRIGGDPLADATESLTRLAKPDKPDDQPLSVRMAAAYALCAQGQTEDNLPILIDALSYPERGTACTAADLMGRLGARASAAIETLEKVRAENKPGVKGGDYHLGGAALNALRKIRGEG</sequence>
<evidence type="ECO:0000313" key="2">
    <source>
        <dbReference type="Proteomes" id="UP000324479"/>
    </source>
</evidence>
<name>A0A5M6D0K9_9BACT</name>
<dbReference type="Proteomes" id="UP000324479">
    <property type="component" value="Unassembled WGS sequence"/>
</dbReference>
<gene>
    <name evidence="1" type="ORF">FYK55_19115</name>
</gene>
<dbReference type="SMART" id="SM00567">
    <property type="entry name" value="EZ_HEAT"/>
    <property type="match status" value="3"/>
</dbReference>
<protein>
    <submittedName>
        <fullName evidence="1">HEAT repeat domain-containing protein</fullName>
    </submittedName>
</protein>
<comment type="caution">
    <text evidence="1">The sequence shown here is derived from an EMBL/GenBank/DDBJ whole genome shotgun (WGS) entry which is preliminary data.</text>
</comment>
<keyword evidence="2" id="KW-1185">Reference proteome</keyword>
<dbReference type="InterPro" id="IPR004155">
    <property type="entry name" value="PBS_lyase_HEAT"/>
</dbReference>
<dbReference type="Gene3D" id="1.25.10.10">
    <property type="entry name" value="Leucine-rich Repeat Variant"/>
    <property type="match status" value="1"/>
</dbReference>
<dbReference type="InterPro" id="IPR016024">
    <property type="entry name" value="ARM-type_fold"/>
</dbReference>